<dbReference type="AlphaFoldDB" id="A0AAD9YDP2"/>
<dbReference type="Proteomes" id="UP001281614">
    <property type="component" value="Unassembled WGS sequence"/>
</dbReference>
<proteinExistence type="predicted"/>
<keyword evidence="2" id="KW-1185">Reference proteome</keyword>
<accession>A0AAD9YDP2</accession>
<reference evidence="1" key="1">
    <citation type="submission" date="2023-02" db="EMBL/GenBank/DDBJ databases">
        <title>Colletotrichum kahawae CIFC_Que2 genome sequencing and assembly.</title>
        <authorList>
            <person name="Baroncelli R."/>
        </authorList>
    </citation>
    <scope>NUCLEOTIDE SEQUENCE</scope>
    <source>
        <strain evidence="1">CIFC_Que2</strain>
    </source>
</reference>
<evidence type="ECO:0000313" key="1">
    <source>
        <dbReference type="EMBL" id="KAK2759698.1"/>
    </source>
</evidence>
<evidence type="ECO:0000313" key="2">
    <source>
        <dbReference type="Proteomes" id="UP001281614"/>
    </source>
</evidence>
<comment type="caution">
    <text evidence="1">The sequence shown here is derived from an EMBL/GenBank/DDBJ whole genome shotgun (WGS) entry which is preliminary data.</text>
</comment>
<protein>
    <submittedName>
        <fullName evidence="1">Uncharacterized protein</fullName>
    </submittedName>
</protein>
<sequence>MPGFVPPGLVSITDATETMGRWLASYSDVQIGHLMNHDVSQAMYLTEAAAGRSTLTPFTSPHLTYLCLPHLSIATHMSSLTSQLSTDHHHHGNNTAQYSRAPLSFIA</sequence>
<gene>
    <name evidence="1" type="ORF">CKAH01_05485</name>
</gene>
<organism evidence="1 2">
    <name type="scientific">Colletotrichum kahawae</name>
    <name type="common">Coffee berry disease fungus</name>
    <dbReference type="NCBI Taxonomy" id="34407"/>
    <lineage>
        <taxon>Eukaryota</taxon>
        <taxon>Fungi</taxon>
        <taxon>Dikarya</taxon>
        <taxon>Ascomycota</taxon>
        <taxon>Pezizomycotina</taxon>
        <taxon>Sordariomycetes</taxon>
        <taxon>Hypocreomycetidae</taxon>
        <taxon>Glomerellales</taxon>
        <taxon>Glomerellaceae</taxon>
        <taxon>Colletotrichum</taxon>
        <taxon>Colletotrichum gloeosporioides species complex</taxon>
    </lineage>
</organism>
<name>A0AAD9YDP2_COLKA</name>
<dbReference type="EMBL" id="VYYT01000178">
    <property type="protein sequence ID" value="KAK2759698.1"/>
    <property type="molecule type" value="Genomic_DNA"/>
</dbReference>